<evidence type="ECO:0000313" key="2">
    <source>
        <dbReference type="EMBL" id="CAE6500943.1"/>
    </source>
</evidence>
<organism evidence="2 3">
    <name type="scientific">Candidatus Nitrosotenuis uzonensis</name>
    <dbReference type="NCBI Taxonomy" id="1407055"/>
    <lineage>
        <taxon>Archaea</taxon>
        <taxon>Nitrososphaerota</taxon>
        <taxon>Candidatus Nitrosotenuis</taxon>
    </lineage>
</organism>
<comment type="caution">
    <text evidence="2">The sequence shown here is derived from an EMBL/GenBank/DDBJ whole genome shotgun (WGS) entry which is preliminary data.</text>
</comment>
<keyword evidence="2" id="KW-0378">Hydrolase</keyword>
<dbReference type="InterPro" id="IPR029058">
    <property type="entry name" value="AB_hydrolase_fold"/>
</dbReference>
<dbReference type="PRINTS" id="PR00111">
    <property type="entry name" value="ABHYDROLASE"/>
</dbReference>
<dbReference type="Pfam" id="PF00561">
    <property type="entry name" value="Abhydrolase_1"/>
    <property type="match status" value="1"/>
</dbReference>
<dbReference type="SUPFAM" id="SSF53474">
    <property type="entry name" value="alpha/beta-Hydrolases"/>
    <property type="match status" value="1"/>
</dbReference>
<proteinExistence type="predicted"/>
<reference evidence="2" key="1">
    <citation type="submission" date="2021-02" db="EMBL/GenBank/DDBJ databases">
        <authorList>
            <person name="Han P."/>
        </authorList>
    </citation>
    <scope>NUCLEOTIDE SEQUENCE</scope>
    <source>
        <strain evidence="2">Candidatus Nitrosotenuis uzonensis 5A</strain>
    </source>
</reference>
<accession>A0A812F6R1</accession>
<dbReference type="Proteomes" id="UP000655759">
    <property type="component" value="Unassembled WGS sequence"/>
</dbReference>
<name>A0A812F6R1_9ARCH</name>
<dbReference type="GO" id="GO:0016787">
    <property type="term" value="F:hydrolase activity"/>
    <property type="evidence" value="ECO:0007669"/>
    <property type="project" value="UniProtKB-KW"/>
</dbReference>
<gene>
    <name evidence="2" type="ORF">NUZ5A_51091</name>
</gene>
<dbReference type="PANTHER" id="PTHR46438">
    <property type="entry name" value="ALPHA/BETA-HYDROLASES SUPERFAMILY PROTEIN"/>
    <property type="match status" value="1"/>
</dbReference>
<dbReference type="InterPro" id="IPR000073">
    <property type="entry name" value="AB_hydrolase_1"/>
</dbReference>
<dbReference type="EMBL" id="CAJNAQ010000005">
    <property type="protein sequence ID" value="CAE6500943.1"/>
    <property type="molecule type" value="Genomic_DNA"/>
</dbReference>
<dbReference type="PANTHER" id="PTHR46438:SF11">
    <property type="entry name" value="LIPASE-RELATED"/>
    <property type="match status" value="1"/>
</dbReference>
<dbReference type="AlphaFoldDB" id="A0A812F6R1"/>
<feature type="domain" description="AB hydrolase-1" evidence="1">
    <location>
        <begin position="30"/>
        <end position="151"/>
    </location>
</feature>
<dbReference type="Gene3D" id="3.40.50.1820">
    <property type="entry name" value="alpha/beta hydrolase"/>
    <property type="match status" value="1"/>
</dbReference>
<protein>
    <submittedName>
        <fullName evidence="2">Alpha/beta hydrolase</fullName>
    </submittedName>
</protein>
<sequence>MSRTMAIKPVFVKIGQYNIRYIEAGRGDKTIVLLHGLGGSAERWLPIIPHLSTNYRVIVPDIIGFGHSDKPTIDYTVEFLSKFLFDFLNHLFIVKPTLIGSSLGGRILTEYAIQNPQNIEKIILVSPAGFNEESTPALNSYIQAALHPKFEDVKKAFLMMAGNDKPIEQQIVYEFINHMKFTNAKMSFMSSLMGLRKSTLTPEHLSKILNPTLLIWGKEDSVIPITHAKKFVTSIKNCQYCKMEGCGHAPYVDAPELFSKIVLDFLD</sequence>
<evidence type="ECO:0000259" key="1">
    <source>
        <dbReference type="Pfam" id="PF00561"/>
    </source>
</evidence>
<dbReference type="RefSeq" id="WP_239654970.1">
    <property type="nucleotide sequence ID" value="NZ_CAJNAQ010000005.1"/>
</dbReference>
<evidence type="ECO:0000313" key="3">
    <source>
        <dbReference type="Proteomes" id="UP000655759"/>
    </source>
</evidence>